<keyword evidence="3" id="KW-0732">Signal</keyword>
<reference evidence="4" key="1">
    <citation type="journal article" date="2020" name="Stud. Mycol.">
        <title>101 Dothideomycetes genomes: a test case for predicting lifestyles and emergence of pathogens.</title>
        <authorList>
            <person name="Haridas S."/>
            <person name="Albert R."/>
            <person name="Binder M."/>
            <person name="Bloem J."/>
            <person name="Labutti K."/>
            <person name="Salamov A."/>
            <person name="Andreopoulos B."/>
            <person name="Baker S."/>
            <person name="Barry K."/>
            <person name="Bills G."/>
            <person name="Bluhm B."/>
            <person name="Cannon C."/>
            <person name="Castanera R."/>
            <person name="Culley D."/>
            <person name="Daum C."/>
            <person name="Ezra D."/>
            <person name="Gonzalez J."/>
            <person name="Henrissat B."/>
            <person name="Kuo A."/>
            <person name="Liang C."/>
            <person name="Lipzen A."/>
            <person name="Lutzoni F."/>
            <person name="Magnuson J."/>
            <person name="Mondo S."/>
            <person name="Nolan M."/>
            <person name="Ohm R."/>
            <person name="Pangilinan J."/>
            <person name="Park H.-J."/>
            <person name="Ramirez L."/>
            <person name="Alfaro M."/>
            <person name="Sun H."/>
            <person name="Tritt A."/>
            <person name="Yoshinaga Y."/>
            <person name="Zwiers L.-H."/>
            <person name="Turgeon B."/>
            <person name="Goodwin S."/>
            <person name="Spatafora J."/>
            <person name="Crous P."/>
            <person name="Grigoriev I."/>
        </authorList>
    </citation>
    <scope>NUCLEOTIDE SEQUENCE</scope>
    <source>
        <strain evidence="4">CBS 115976</strain>
    </source>
</reference>
<keyword evidence="2" id="KW-0472">Membrane</keyword>
<protein>
    <recommendedName>
        <fullName evidence="6">Mid2 domain-containing protein</fullName>
    </recommendedName>
</protein>
<keyword evidence="2" id="KW-1133">Transmembrane helix</keyword>
<feature type="region of interest" description="Disordered" evidence="1">
    <location>
        <begin position="29"/>
        <end position="60"/>
    </location>
</feature>
<feature type="region of interest" description="Disordered" evidence="1">
    <location>
        <begin position="97"/>
        <end position="130"/>
    </location>
</feature>
<dbReference type="AlphaFoldDB" id="A0A6A6U559"/>
<evidence type="ECO:0000256" key="3">
    <source>
        <dbReference type="SAM" id="SignalP"/>
    </source>
</evidence>
<feature type="chain" id="PRO_5025363456" description="Mid2 domain-containing protein" evidence="3">
    <location>
        <begin position="25"/>
        <end position="156"/>
    </location>
</feature>
<proteinExistence type="predicted"/>
<accession>A0A6A6U559</accession>
<evidence type="ECO:0000313" key="4">
    <source>
        <dbReference type="EMBL" id="KAF2666711.1"/>
    </source>
</evidence>
<evidence type="ECO:0000256" key="1">
    <source>
        <dbReference type="SAM" id="MobiDB-lite"/>
    </source>
</evidence>
<feature type="signal peptide" evidence="3">
    <location>
        <begin position="1"/>
        <end position="24"/>
    </location>
</feature>
<dbReference type="EMBL" id="MU004238">
    <property type="protein sequence ID" value="KAF2666711.1"/>
    <property type="molecule type" value="Genomic_DNA"/>
</dbReference>
<evidence type="ECO:0008006" key="6">
    <source>
        <dbReference type="Google" id="ProtNLM"/>
    </source>
</evidence>
<sequence>MRSILLLSKATLFLLAILVASTAAIPNPSLSTTTTSSPSSTVDEALSTTTPIPTSTPASSALSSGALAGIIIGSIALVGIVGLIVYLHQNGWPPLFPSRKRHDWQPDDDGEGSPKKSAIGRASTAARRASLKITRPGNVITKDYASMTDEEGHDGV</sequence>
<feature type="transmembrane region" description="Helical" evidence="2">
    <location>
        <begin position="66"/>
        <end position="87"/>
    </location>
</feature>
<evidence type="ECO:0000313" key="5">
    <source>
        <dbReference type="Proteomes" id="UP000799302"/>
    </source>
</evidence>
<dbReference type="Proteomes" id="UP000799302">
    <property type="component" value="Unassembled WGS sequence"/>
</dbReference>
<name>A0A6A6U559_9PEZI</name>
<evidence type="ECO:0000256" key="2">
    <source>
        <dbReference type="SAM" id="Phobius"/>
    </source>
</evidence>
<keyword evidence="5" id="KW-1185">Reference proteome</keyword>
<keyword evidence="2" id="KW-0812">Transmembrane</keyword>
<organism evidence="4 5">
    <name type="scientific">Microthyrium microscopicum</name>
    <dbReference type="NCBI Taxonomy" id="703497"/>
    <lineage>
        <taxon>Eukaryota</taxon>
        <taxon>Fungi</taxon>
        <taxon>Dikarya</taxon>
        <taxon>Ascomycota</taxon>
        <taxon>Pezizomycotina</taxon>
        <taxon>Dothideomycetes</taxon>
        <taxon>Dothideomycetes incertae sedis</taxon>
        <taxon>Microthyriales</taxon>
        <taxon>Microthyriaceae</taxon>
        <taxon>Microthyrium</taxon>
    </lineage>
</organism>
<gene>
    <name evidence="4" type="ORF">BT63DRAFT_415822</name>
</gene>